<evidence type="ECO:0000313" key="4">
    <source>
        <dbReference type="Proteomes" id="UP000324832"/>
    </source>
</evidence>
<dbReference type="EMBL" id="FZQP02000593">
    <property type="protein sequence ID" value="VVC89671.1"/>
    <property type="molecule type" value="Genomic_DNA"/>
</dbReference>
<proteinExistence type="predicted"/>
<organism evidence="3 4">
    <name type="scientific">Leptidea sinapis</name>
    <dbReference type="NCBI Taxonomy" id="189913"/>
    <lineage>
        <taxon>Eukaryota</taxon>
        <taxon>Metazoa</taxon>
        <taxon>Ecdysozoa</taxon>
        <taxon>Arthropoda</taxon>
        <taxon>Hexapoda</taxon>
        <taxon>Insecta</taxon>
        <taxon>Pterygota</taxon>
        <taxon>Neoptera</taxon>
        <taxon>Endopterygota</taxon>
        <taxon>Lepidoptera</taxon>
        <taxon>Glossata</taxon>
        <taxon>Ditrysia</taxon>
        <taxon>Papilionoidea</taxon>
        <taxon>Pieridae</taxon>
        <taxon>Dismorphiinae</taxon>
        <taxon>Leptidea</taxon>
    </lineage>
</organism>
<accession>A0A5E4PUI6</accession>
<feature type="signal peptide" evidence="2">
    <location>
        <begin position="1"/>
        <end position="20"/>
    </location>
</feature>
<gene>
    <name evidence="3" type="ORF">LSINAPIS_LOCUS2736</name>
</gene>
<evidence type="ECO:0000256" key="1">
    <source>
        <dbReference type="SAM" id="MobiDB-lite"/>
    </source>
</evidence>
<keyword evidence="4" id="KW-1185">Reference proteome</keyword>
<reference evidence="3 4" key="1">
    <citation type="submission" date="2017-07" db="EMBL/GenBank/DDBJ databases">
        <authorList>
            <person name="Talla V."/>
            <person name="Backstrom N."/>
        </authorList>
    </citation>
    <scope>NUCLEOTIDE SEQUENCE [LARGE SCALE GENOMIC DNA]</scope>
</reference>
<feature type="region of interest" description="Disordered" evidence="1">
    <location>
        <begin position="57"/>
        <end position="104"/>
    </location>
</feature>
<dbReference type="AlphaFoldDB" id="A0A5E4PUI6"/>
<keyword evidence="2" id="KW-0732">Signal</keyword>
<sequence>MFPLRMLWVLMMLQVGRTLAVISEESDDMERESIVRRDTNKREWQYEGIPIEFSVAETEDKIMSRQTDATGESTTQTRRPLSRNTRSWQRCSSTGSCGAALHSSLPIARSRRRTACSSNTTTGFSENT</sequence>
<feature type="compositionally biased region" description="Polar residues" evidence="1">
    <location>
        <begin position="64"/>
        <end position="96"/>
    </location>
</feature>
<evidence type="ECO:0000313" key="3">
    <source>
        <dbReference type="EMBL" id="VVC89671.1"/>
    </source>
</evidence>
<feature type="chain" id="PRO_5022689144" evidence="2">
    <location>
        <begin position="21"/>
        <end position="128"/>
    </location>
</feature>
<protein>
    <submittedName>
        <fullName evidence="3">Uncharacterized protein</fullName>
    </submittedName>
</protein>
<evidence type="ECO:0000256" key="2">
    <source>
        <dbReference type="SAM" id="SignalP"/>
    </source>
</evidence>
<name>A0A5E4PUI6_9NEOP</name>
<dbReference type="Proteomes" id="UP000324832">
    <property type="component" value="Unassembled WGS sequence"/>
</dbReference>